<dbReference type="InterPro" id="IPR014284">
    <property type="entry name" value="RNA_pol_sigma-70_dom"/>
</dbReference>
<evidence type="ECO:0000256" key="1">
    <source>
        <dbReference type="ARBA" id="ARBA00010641"/>
    </source>
</evidence>
<sequence>MLKKPSVCEAKIYESLYKKYSKSLYSFMYFKCGDKDRAEDLVQEAFIKLWNNCAKVIYNKAKSYLYTIANNQFLNEVAHFKVKLKYQQNANGEDANIETPDFVLEEKEFMNKLEKAIDNLTPGEREVFLLNRIEDAKYREIAEMLNISVKAVEKRMHGALVKLRQTIGKDI</sequence>
<dbReference type="SUPFAM" id="SSF88659">
    <property type="entry name" value="Sigma3 and sigma4 domains of RNA polymerase sigma factors"/>
    <property type="match status" value="1"/>
</dbReference>
<dbReference type="Proteomes" id="UP000745859">
    <property type="component" value="Unassembled WGS sequence"/>
</dbReference>
<evidence type="ECO:0000313" key="8">
    <source>
        <dbReference type="Proteomes" id="UP000745859"/>
    </source>
</evidence>
<comment type="caution">
    <text evidence="7">The sequence shown here is derived from an EMBL/GenBank/DDBJ whole genome shotgun (WGS) entry which is preliminary data.</text>
</comment>
<evidence type="ECO:0000313" key="7">
    <source>
        <dbReference type="EMBL" id="NIJ43861.1"/>
    </source>
</evidence>
<dbReference type="InterPro" id="IPR036388">
    <property type="entry name" value="WH-like_DNA-bd_sf"/>
</dbReference>
<evidence type="ECO:0000256" key="2">
    <source>
        <dbReference type="ARBA" id="ARBA00023015"/>
    </source>
</evidence>
<reference evidence="7 8" key="1">
    <citation type="submission" date="2020-03" db="EMBL/GenBank/DDBJ databases">
        <title>Genomic Encyclopedia of Type Strains, Phase IV (KMG-IV): sequencing the most valuable type-strain genomes for metagenomic binning, comparative biology and taxonomic classification.</title>
        <authorList>
            <person name="Goeker M."/>
        </authorList>
    </citation>
    <scope>NUCLEOTIDE SEQUENCE [LARGE SCALE GENOMIC DNA]</scope>
    <source>
        <strain evidence="7 8">DSM 101599</strain>
    </source>
</reference>
<dbReference type="Pfam" id="PF08281">
    <property type="entry name" value="Sigma70_r4_2"/>
    <property type="match status" value="1"/>
</dbReference>
<dbReference type="NCBIfam" id="TIGR02937">
    <property type="entry name" value="sigma70-ECF"/>
    <property type="match status" value="1"/>
</dbReference>
<dbReference type="RefSeq" id="WP_167182854.1">
    <property type="nucleotide sequence ID" value="NZ_JAASQL010000001.1"/>
</dbReference>
<feature type="domain" description="RNA polymerase sigma factor 70 region 4 type 2" evidence="6">
    <location>
        <begin position="111"/>
        <end position="163"/>
    </location>
</feature>
<dbReference type="CDD" id="cd06171">
    <property type="entry name" value="Sigma70_r4"/>
    <property type="match status" value="1"/>
</dbReference>
<dbReference type="Gene3D" id="1.10.10.10">
    <property type="entry name" value="Winged helix-like DNA-binding domain superfamily/Winged helix DNA-binding domain"/>
    <property type="match status" value="1"/>
</dbReference>
<evidence type="ECO:0000256" key="3">
    <source>
        <dbReference type="ARBA" id="ARBA00023082"/>
    </source>
</evidence>
<dbReference type="Gene3D" id="1.10.1740.10">
    <property type="match status" value="1"/>
</dbReference>
<accession>A0ABX0U9P0</accession>
<dbReference type="InterPro" id="IPR039425">
    <property type="entry name" value="RNA_pol_sigma-70-like"/>
</dbReference>
<gene>
    <name evidence="7" type="ORF">FHR24_000300</name>
</gene>
<dbReference type="InterPro" id="IPR013325">
    <property type="entry name" value="RNA_pol_sigma_r2"/>
</dbReference>
<organism evidence="7 8">
    <name type="scientific">Wenyingzhuangia heitensis</name>
    <dbReference type="NCBI Taxonomy" id="1487859"/>
    <lineage>
        <taxon>Bacteria</taxon>
        <taxon>Pseudomonadati</taxon>
        <taxon>Bacteroidota</taxon>
        <taxon>Flavobacteriia</taxon>
        <taxon>Flavobacteriales</taxon>
        <taxon>Flavobacteriaceae</taxon>
        <taxon>Wenyingzhuangia</taxon>
    </lineage>
</organism>
<evidence type="ECO:0000259" key="6">
    <source>
        <dbReference type="Pfam" id="PF08281"/>
    </source>
</evidence>
<proteinExistence type="inferred from homology"/>
<dbReference type="InterPro" id="IPR007627">
    <property type="entry name" value="RNA_pol_sigma70_r2"/>
</dbReference>
<dbReference type="InterPro" id="IPR013324">
    <property type="entry name" value="RNA_pol_sigma_r3/r4-like"/>
</dbReference>
<dbReference type="PANTHER" id="PTHR43133:SF46">
    <property type="entry name" value="RNA POLYMERASE SIGMA-70 FACTOR ECF SUBFAMILY"/>
    <property type="match status" value="1"/>
</dbReference>
<protein>
    <submittedName>
        <fullName evidence="7">RNA polymerase sigma-70 factor (ECF subfamily)</fullName>
    </submittedName>
</protein>
<keyword evidence="2" id="KW-0805">Transcription regulation</keyword>
<keyword evidence="8" id="KW-1185">Reference proteome</keyword>
<name>A0ABX0U9P0_9FLAO</name>
<dbReference type="Pfam" id="PF04542">
    <property type="entry name" value="Sigma70_r2"/>
    <property type="match status" value="1"/>
</dbReference>
<dbReference type="PANTHER" id="PTHR43133">
    <property type="entry name" value="RNA POLYMERASE ECF-TYPE SIGMA FACTO"/>
    <property type="match status" value="1"/>
</dbReference>
<evidence type="ECO:0000256" key="4">
    <source>
        <dbReference type="ARBA" id="ARBA00023163"/>
    </source>
</evidence>
<keyword evidence="3" id="KW-0731">Sigma factor</keyword>
<dbReference type="InterPro" id="IPR013249">
    <property type="entry name" value="RNA_pol_sigma70_r4_t2"/>
</dbReference>
<evidence type="ECO:0000259" key="5">
    <source>
        <dbReference type="Pfam" id="PF04542"/>
    </source>
</evidence>
<dbReference type="NCBIfam" id="TIGR02985">
    <property type="entry name" value="Sig70_bacteroi1"/>
    <property type="match status" value="1"/>
</dbReference>
<dbReference type="InterPro" id="IPR014327">
    <property type="entry name" value="RNA_pol_sigma70_bacteroid"/>
</dbReference>
<feature type="domain" description="RNA polymerase sigma-70 region 2" evidence="5">
    <location>
        <begin position="16"/>
        <end position="77"/>
    </location>
</feature>
<comment type="similarity">
    <text evidence="1">Belongs to the sigma-70 factor family. ECF subfamily.</text>
</comment>
<dbReference type="EMBL" id="JAASQL010000001">
    <property type="protein sequence ID" value="NIJ43861.1"/>
    <property type="molecule type" value="Genomic_DNA"/>
</dbReference>
<keyword evidence="4" id="KW-0804">Transcription</keyword>
<dbReference type="SUPFAM" id="SSF88946">
    <property type="entry name" value="Sigma2 domain of RNA polymerase sigma factors"/>
    <property type="match status" value="1"/>
</dbReference>